<evidence type="ECO:0000259" key="2">
    <source>
        <dbReference type="Pfam" id="PF01464"/>
    </source>
</evidence>
<dbReference type="Pfam" id="PF01464">
    <property type="entry name" value="SLT"/>
    <property type="match status" value="1"/>
</dbReference>
<name>A0ABV4SYS8_9ACTN</name>
<feature type="region of interest" description="Disordered" evidence="1">
    <location>
        <begin position="33"/>
        <end position="83"/>
    </location>
</feature>
<evidence type="ECO:0000256" key="1">
    <source>
        <dbReference type="SAM" id="MobiDB-lite"/>
    </source>
</evidence>
<feature type="compositionally biased region" description="Low complexity" evidence="1">
    <location>
        <begin position="58"/>
        <end position="83"/>
    </location>
</feature>
<proteinExistence type="predicted"/>
<feature type="domain" description="Transglycosylase SLT" evidence="2">
    <location>
        <begin position="91"/>
        <end position="208"/>
    </location>
</feature>
<dbReference type="Gene3D" id="1.10.530.10">
    <property type="match status" value="1"/>
</dbReference>
<evidence type="ECO:0000313" key="3">
    <source>
        <dbReference type="EMBL" id="MFA3842386.1"/>
    </source>
</evidence>
<sequence length="244" mass="26006">MAERGGQARRRPWLWGVVLLVLLVAWACGRSGDTGTDGTGGVTGASGATRKPDASAHPSRTPTTPTPKPSSSSPTTPSGKYDPAAYAPQVRARAAEAGVSPRLLMAILYNESYKPHDPALERAWQRYKPGAAFGIANMHRAAFDETKRGRAFAGRRWEELPDDRDLAVRAAAWYLHDLARQLPAHPSGPYDKDELLALGYNAGAGNMQAFARGATPGSQAADYLSRLRSNWGKAGRAVARTGGG</sequence>
<dbReference type="SUPFAM" id="SSF53955">
    <property type="entry name" value="Lysozyme-like"/>
    <property type="match status" value="1"/>
</dbReference>
<dbReference type="Proteomes" id="UP001571476">
    <property type="component" value="Unassembled WGS sequence"/>
</dbReference>
<comment type="caution">
    <text evidence="3">The sequence shown here is derived from an EMBL/GenBank/DDBJ whole genome shotgun (WGS) entry which is preliminary data.</text>
</comment>
<feature type="compositionally biased region" description="Gly residues" evidence="1">
    <location>
        <begin position="35"/>
        <end position="44"/>
    </location>
</feature>
<protein>
    <submittedName>
        <fullName evidence="3">Transglycosylase SLT domain-containing protein</fullName>
    </submittedName>
</protein>
<dbReference type="InterPro" id="IPR023346">
    <property type="entry name" value="Lysozyme-like_dom_sf"/>
</dbReference>
<organism evidence="3 4">
    <name type="scientific">Streptomyces aureus</name>
    <dbReference type="NCBI Taxonomy" id="193461"/>
    <lineage>
        <taxon>Bacteria</taxon>
        <taxon>Bacillati</taxon>
        <taxon>Actinomycetota</taxon>
        <taxon>Actinomycetes</taxon>
        <taxon>Kitasatosporales</taxon>
        <taxon>Streptomycetaceae</taxon>
        <taxon>Streptomyces</taxon>
    </lineage>
</organism>
<evidence type="ECO:0000313" key="4">
    <source>
        <dbReference type="Proteomes" id="UP001571476"/>
    </source>
</evidence>
<reference evidence="3 4" key="1">
    <citation type="submission" date="2024-08" db="EMBL/GenBank/DDBJ databases">
        <title>Genome sequence of Streptomyces aureus CACIA-1.46HGO.</title>
        <authorList>
            <person name="Evangelista-Martinez Z."/>
        </authorList>
    </citation>
    <scope>NUCLEOTIDE SEQUENCE [LARGE SCALE GENOMIC DNA]</scope>
    <source>
        <strain evidence="3 4">CACIA-1.46HGO</strain>
    </source>
</reference>
<accession>A0ABV4SYS8</accession>
<dbReference type="RefSeq" id="WP_372566387.1">
    <property type="nucleotide sequence ID" value="NZ_JBGOSP010000037.1"/>
</dbReference>
<dbReference type="EMBL" id="JBGOSP010000037">
    <property type="protein sequence ID" value="MFA3842386.1"/>
    <property type="molecule type" value="Genomic_DNA"/>
</dbReference>
<dbReference type="InterPro" id="IPR008258">
    <property type="entry name" value="Transglycosylase_SLT_dom_1"/>
</dbReference>
<keyword evidence="4" id="KW-1185">Reference proteome</keyword>
<gene>
    <name evidence="3" type="ORF">ACEG43_40445</name>
</gene>